<gene>
    <name evidence="1" type="ORF">MNBD_GAMMA24-1286</name>
</gene>
<protein>
    <submittedName>
        <fullName evidence="1">Type IV fimbrial biogenesis protein PilY1</fullName>
    </submittedName>
</protein>
<sequence length="365" mass="38600">DGLTPLAETLYEAMLYYRGEKVYFGKDAIPTNVSSVLDPSDNSRYESPIKFQCSKNFVVLLTDGDPVGDSDADTLINKGNQAAPINGTFPGISSSCAYSANDCLDELAGYMYNNDQSATLPDKQNIITYTIGFGGNIGNPGLLKETAKKGGSTGGILDPSVGYFEATSANDLAKAFTSIITDIGKVSTTFVSPAVSVNAFNRLTHRSELYFALFRPTINYRWPGNLKKYQLVRAVSGDPSSNLVIADVSGNNAVDPNTGLFLSSAQSFWSGSVDGADVEKGGAAEKLPTPASRRIYTFTGTDSALLPPQTGSITLENTANKLLDSNTALTKSLLGLTSTASAADRTALIQWARGVDVLDENGDGS</sequence>
<proteinExistence type="predicted"/>
<dbReference type="Gene3D" id="3.40.50.410">
    <property type="entry name" value="von Willebrand factor, type A domain"/>
    <property type="match status" value="1"/>
</dbReference>
<reference evidence="1" key="1">
    <citation type="submission" date="2018-06" db="EMBL/GenBank/DDBJ databases">
        <authorList>
            <person name="Zhirakovskaya E."/>
        </authorList>
    </citation>
    <scope>NUCLEOTIDE SEQUENCE</scope>
</reference>
<dbReference type="InterPro" id="IPR036465">
    <property type="entry name" value="vWFA_dom_sf"/>
</dbReference>
<feature type="non-terminal residue" evidence="1">
    <location>
        <position position="365"/>
    </location>
</feature>
<dbReference type="EMBL" id="UOFZ01000126">
    <property type="protein sequence ID" value="VAX13587.1"/>
    <property type="molecule type" value="Genomic_DNA"/>
</dbReference>
<accession>A0A3B1C9S0</accession>
<feature type="non-terminal residue" evidence="1">
    <location>
        <position position="1"/>
    </location>
</feature>
<dbReference type="AlphaFoldDB" id="A0A3B1C9S0"/>
<organism evidence="1">
    <name type="scientific">hydrothermal vent metagenome</name>
    <dbReference type="NCBI Taxonomy" id="652676"/>
    <lineage>
        <taxon>unclassified sequences</taxon>
        <taxon>metagenomes</taxon>
        <taxon>ecological metagenomes</taxon>
    </lineage>
</organism>
<name>A0A3B1C9S0_9ZZZZ</name>
<evidence type="ECO:0000313" key="1">
    <source>
        <dbReference type="EMBL" id="VAX13587.1"/>
    </source>
</evidence>